<accession>A0A2D4I9N3</accession>
<sequence>MHFLHVIYSPPGKNHSAGIARKSASQIETTVHEETPHPQPMNFRVSWTGEGKICNRNKLFFKYISVSCLDLTCATILWLIVILASSCACLPTTSCKIML</sequence>
<dbReference type="EMBL" id="IACK01088360">
    <property type="protein sequence ID" value="LAA80899.1"/>
    <property type="molecule type" value="Transcribed_RNA"/>
</dbReference>
<proteinExistence type="predicted"/>
<feature type="transmembrane region" description="Helical" evidence="1">
    <location>
        <begin position="60"/>
        <end position="84"/>
    </location>
</feature>
<evidence type="ECO:0000313" key="2">
    <source>
        <dbReference type="EMBL" id="LAA80899.1"/>
    </source>
</evidence>
<reference evidence="2" key="1">
    <citation type="submission" date="2017-07" db="EMBL/GenBank/DDBJ databases">
        <authorList>
            <person name="Mikheyev A."/>
            <person name="Grau M."/>
        </authorList>
    </citation>
    <scope>NUCLEOTIDE SEQUENCE</scope>
    <source>
        <tissue evidence="2">Venom_gland</tissue>
    </source>
</reference>
<name>A0A2D4I9N3_MICLE</name>
<protein>
    <submittedName>
        <fullName evidence="2">Uncharacterized protein</fullName>
    </submittedName>
</protein>
<dbReference type="AlphaFoldDB" id="A0A2D4I9N3"/>
<keyword evidence="1" id="KW-0472">Membrane</keyword>
<reference evidence="2" key="2">
    <citation type="submission" date="2017-11" db="EMBL/GenBank/DDBJ databases">
        <title>Coralsnake Venomics: Analyses of Venom Gland Transcriptomes and Proteomes of Six Brazilian Taxa.</title>
        <authorList>
            <person name="Aird S.D."/>
            <person name="Jorge da Silva N."/>
            <person name="Qiu L."/>
            <person name="Villar-Briones A."/>
            <person name="Aparecida-Saddi V."/>
            <person name="Campos-Telles M.P."/>
            <person name="Grau M."/>
            <person name="Mikheyev A.S."/>
        </authorList>
    </citation>
    <scope>NUCLEOTIDE SEQUENCE</scope>
    <source>
        <tissue evidence="2">Venom_gland</tissue>
    </source>
</reference>
<keyword evidence="1" id="KW-1133">Transmembrane helix</keyword>
<organism evidence="2">
    <name type="scientific">Micrurus lemniscatus lemniscatus</name>
    <dbReference type="NCBI Taxonomy" id="129467"/>
    <lineage>
        <taxon>Eukaryota</taxon>
        <taxon>Metazoa</taxon>
        <taxon>Chordata</taxon>
        <taxon>Craniata</taxon>
        <taxon>Vertebrata</taxon>
        <taxon>Euteleostomi</taxon>
        <taxon>Lepidosauria</taxon>
        <taxon>Squamata</taxon>
        <taxon>Bifurcata</taxon>
        <taxon>Unidentata</taxon>
        <taxon>Episquamata</taxon>
        <taxon>Toxicofera</taxon>
        <taxon>Serpentes</taxon>
        <taxon>Colubroidea</taxon>
        <taxon>Elapidae</taxon>
        <taxon>Elapinae</taxon>
        <taxon>Micrurus</taxon>
    </lineage>
</organism>
<keyword evidence="1" id="KW-0812">Transmembrane</keyword>
<evidence type="ECO:0000256" key="1">
    <source>
        <dbReference type="SAM" id="Phobius"/>
    </source>
</evidence>